<comment type="caution">
    <text evidence="2">The sequence shown here is derived from an EMBL/GenBank/DDBJ whole genome shotgun (WGS) entry which is preliminary data.</text>
</comment>
<evidence type="ECO:0000256" key="1">
    <source>
        <dbReference type="SAM" id="Phobius"/>
    </source>
</evidence>
<sequence length="80" mass="8814">MWSTMDKPTRGTQWMLLFGGCLLFLMGGSASLRWLATGIPLFKLRGITYTGMYAAIPIIGFTLLGGALIVTSTCNLRPWR</sequence>
<keyword evidence="3" id="KW-1185">Reference proteome</keyword>
<organism evidence="2 3">
    <name type="scientific">Pseudoxanthomonas dokdonensis</name>
    <dbReference type="NCBI Taxonomy" id="344882"/>
    <lineage>
        <taxon>Bacteria</taxon>
        <taxon>Pseudomonadati</taxon>
        <taxon>Pseudomonadota</taxon>
        <taxon>Gammaproteobacteria</taxon>
        <taxon>Lysobacterales</taxon>
        <taxon>Lysobacteraceae</taxon>
        <taxon>Pseudoxanthomonas</taxon>
    </lineage>
</organism>
<dbReference type="Proteomes" id="UP000052052">
    <property type="component" value="Unassembled WGS sequence"/>
</dbReference>
<accession>A0A0R0CZN7</accession>
<keyword evidence="1" id="KW-0472">Membrane</keyword>
<name>A0A0R0CZN7_9GAMM</name>
<evidence type="ECO:0008006" key="4">
    <source>
        <dbReference type="Google" id="ProtNLM"/>
    </source>
</evidence>
<proteinExistence type="predicted"/>
<dbReference type="EMBL" id="LDJL01000005">
    <property type="protein sequence ID" value="KRG70600.1"/>
    <property type="molecule type" value="Genomic_DNA"/>
</dbReference>
<dbReference type="AlphaFoldDB" id="A0A0R0CZN7"/>
<reference evidence="2 3" key="1">
    <citation type="submission" date="2015-05" db="EMBL/GenBank/DDBJ databases">
        <title>Genome sequencing and analysis of members of genus Stenotrophomonas.</title>
        <authorList>
            <person name="Patil P.P."/>
            <person name="Midha S."/>
            <person name="Patil P.B."/>
        </authorList>
    </citation>
    <scope>NUCLEOTIDE SEQUENCE [LARGE SCALE GENOMIC DNA]</scope>
    <source>
        <strain evidence="2 3">DSM 21858</strain>
    </source>
</reference>
<dbReference type="PATRIC" id="fig|344882.3.peg.2521"/>
<keyword evidence="1" id="KW-0812">Transmembrane</keyword>
<protein>
    <recommendedName>
        <fullName evidence="4">Transmembrane protein</fullName>
    </recommendedName>
</protein>
<gene>
    <name evidence="2" type="ORF">ABB29_05935</name>
</gene>
<dbReference type="PROSITE" id="PS51257">
    <property type="entry name" value="PROKAR_LIPOPROTEIN"/>
    <property type="match status" value="1"/>
</dbReference>
<evidence type="ECO:0000313" key="2">
    <source>
        <dbReference type="EMBL" id="KRG70600.1"/>
    </source>
</evidence>
<evidence type="ECO:0000313" key="3">
    <source>
        <dbReference type="Proteomes" id="UP000052052"/>
    </source>
</evidence>
<feature type="transmembrane region" description="Helical" evidence="1">
    <location>
        <begin position="54"/>
        <end position="76"/>
    </location>
</feature>
<keyword evidence="1" id="KW-1133">Transmembrane helix</keyword>